<keyword evidence="3" id="KW-0456">Lyase</keyword>
<keyword evidence="2" id="KW-0732">Signal</keyword>
<dbReference type="Proteomes" id="UP000244446">
    <property type="component" value="Unassembled WGS sequence"/>
</dbReference>
<name>A0A2T7G4K5_9RHOB</name>
<evidence type="ECO:0000313" key="3">
    <source>
        <dbReference type="EMBL" id="PVA09363.1"/>
    </source>
</evidence>
<gene>
    <name evidence="3" type="ORF">DC366_14690</name>
</gene>
<dbReference type="OrthoDB" id="7727800at2"/>
<evidence type="ECO:0000313" key="4">
    <source>
        <dbReference type="Proteomes" id="UP000244446"/>
    </source>
</evidence>
<sequence length="60" mass="5967">MKYAIALAALAALTACGVDGAPVRPSKNDSALARPPNASAKPEPGKWIGGNVSVHTAAVL</sequence>
<accession>A0A2T7G4K5</accession>
<dbReference type="AlphaFoldDB" id="A0A2T7G4K5"/>
<proteinExistence type="predicted"/>
<dbReference type="EMBL" id="QCYH01000009">
    <property type="protein sequence ID" value="PVA09363.1"/>
    <property type="molecule type" value="Genomic_DNA"/>
</dbReference>
<feature type="chain" id="PRO_5015773594" evidence="2">
    <location>
        <begin position="21"/>
        <end position="60"/>
    </location>
</feature>
<reference evidence="3 4" key="1">
    <citation type="submission" date="2018-04" db="EMBL/GenBank/DDBJ databases">
        <title>Pelagivirga bohaiensis gen. nov., sp. nov., a bacterium isolated from the Bohai Sea.</title>
        <authorList>
            <person name="Ji X."/>
        </authorList>
    </citation>
    <scope>NUCLEOTIDE SEQUENCE [LARGE SCALE GENOMIC DNA]</scope>
    <source>
        <strain evidence="3 4">BH-SD19</strain>
    </source>
</reference>
<dbReference type="GO" id="GO:0016829">
    <property type="term" value="F:lyase activity"/>
    <property type="evidence" value="ECO:0007669"/>
    <property type="project" value="UniProtKB-KW"/>
</dbReference>
<organism evidence="3 4">
    <name type="scientific">Pelagivirga sediminicola</name>
    <dbReference type="NCBI Taxonomy" id="2170575"/>
    <lineage>
        <taxon>Bacteria</taxon>
        <taxon>Pseudomonadati</taxon>
        <taxon>Pseudomonadota</taxon>
        <taxon>Alphaproteobacteria</taxon>
        <taxon>Rhodobacterales</taxon>
        <taxon>Paracoccaceae</taxon>
        <taxon>Pelagivirga</taxon>
    </lineage>
</organism>
<evidence type="ECO:0000256" key="2">
    <source>
        <dbReference type="SAM" id="SignalP"/>
    </source>
</evidence>
<comment type="caution">
    <text evidence="3">The sequence shown here is derived from an EMBL/GenBank/DDBJ whole genome shotgun (WGS) entry which is preliminary data.</text>
</comment>
<dbReference type="PROSITE" id="PS51257">
    <property type="entry name" value="PROKAR_LIPOPROTEIN"/>
    <property type="match status" value="1"/>
</dbReference>
<feature type="region of interest" description="Disordered" evidence="1">
    <location>
        <begin position="23"/>
        <end position="47"/>
    </location>
</feature>
<evidence type="ECO:0000256" key="1">
    <source>
        <dbReference type="SAM" id="MobiDB-lite"/>
    </source>
</evidence>
<feature type="signal peptide" evidence="2">
    <location>
        <begin position="1"/>
        <end position="20"/>
    </location>
</feature>
<keyword evidence="4" id="KW-1185">Reference proteome</keyword>
<protein>
    <submittedName>
        <fullName evidence="3">Argininosuccinate lyase</fullName>
    </submittedName>
</protein>
<dbReference type="RefSeq" id="WP_108692982.1">
    <property type="nucleotide sequence ID" value="NZ_QCYH01000009.1"/>
</dbReference>